<dbReference type="HOGENOM" id="CLU_1988696_0_0_0"/>
<protein>
    <submittedName>
        <fullName evidence="4">Uncharacterized protein</fullName>
    </submittedName>
</protein>
<feature type="coiled-coil region" evidence="1">
    <location>
        <begin position="71"/>
        <end position="98"/>
    </location>
</feature>
<reference evidence="5" key="1">
    <citation type="submission" date="2013-03" db="EMBL/GenBank/DDBJ databases">
        <title>Genome sequence of Chthonomonas calidirosea, the first sequenced genome from the Armatimonadetes phylum (formally candidate division OP10).</title>
        <authorList>
            <person name="Lee K.C.Y."/>
            <person name="Morgan X.C."/>
            <person name="Dunfield P.F."/>
            <person name="Tamas I."/>
            <person name="Houghton K.M."/>
            <person name="Vyssotski M."/>
            <person name="Ryan J.L.J."/>
            <person name="Lagutin K."/>
            <person name="McDonald I.R."/>
            <person name="Stott M.B."/>
        </authorList>
    </citation>
    <scope>NUCLEOTIDE SEQUENCE [LARGE SCALE GENOMIC DNA]</scope>
    <source>
        <strain evidence="5">DSM 23976 / ICMP 18418 / T49</strain>
    </source>
</reference>
<feature type="compositionally biased region" description="Low complexity" evidence="2">
    <location>
        <begin position="18"/>
        <end position="28"/>
    </location>
</feature>
<feature type="transmembrane region" description="Helical" evidence="3">
    <location>
        <begin position="42"/>
        <end position="64"/>
    </location>
</feature>
<sequence>MPTARSPLARPPAQRHGVAAPKRPVPAPAKAASVPIGIQLHLVLLVALPTCALGLLYFGCCAWLNQESFRRDHLLAQIRIEKERAVQLERALAQIRSTSRIEKEATQLGLTPADPRKTITLGATP</sequence>
<dbReference type="InParanoid" id="S0ETI6"/>
<evidence type="ECO:0000256" key="2">
    <source>
        <dbReference type="SAM" id="MobiDB-lite"/>
    </source>
</evidence>
<keyword evidence="3" id="KW-0812">Transmembrane</keyword>
<keyword evidence="1" id="KW-0175">Coiled coil</keyword>
<organism evidence="4 5">
    <name type="scientific">Chthonomonas calidirosea (strain DSM 23976 / ICMP 18418 / T49)</name>
    <dbReference type="NCBI Taxonomy" id="1303518"/>
    <lineage>
        <taxon>Bacteria</taxon>
        <taxon>Bacillati</taxon>
        <taxon>Armatimonadota</taxon>
        <taxon>Chthonomonadia</taxon>
        <taxon>Chthonomonadales</taxon>
        <taxon>Chthonomonadaceae</taxon>
        <taxon>Chthonomonas</taxon>
    </lineage>
</organism>
<keyword evidence="3" id="KW-1133">Transmembrane helix</keyword>
<keyword evidence="5" id="KW-1185">Reference proteome</keyword>
<accession>S0ETI6</accession>
<name>S0ETI6_CHTCT</name>
<gene>
    <name evidence="4" type="ORF">CCALI_00965</name>
</gene>
<dbReference type="STRING" id="454171.CP488_00191"/>
<dbReference type="AlphaFoldDB" id="S0ETI6"/>
<proteinExistence type="predicted"/>
<feature type="region of interest" description="Disordered" evidence="2">
    <location>
        <begin position="1"/>
        <end position="28"/>
    </location>
</feature>
<evidence type="ECO:0000256" key="1">
    <source>
        <dbReference type="SAM" id="Coils"/>
    </source>
</evidence>
<dbReference type="KEGG" id="ccz:CCALI_00965"/>
<dbReference type="EMBL" id="HF951689">
    <property type="protein sequence ID" value="CCW34787.1"/>
    <property type="molecule type" value="Genomic_DNA"/>
</dbReference>
<evidence type="ECO:0000256" key="3">
    <source>
        <dbReference type="SAM" id="Phobius"/>
    </source>
</evidence>
<dbReference type="PATRIC" id="fig|1303518.3.peg.974"/>
<dbReference type="RefSeq" id="WP_016482338.1">
    <property type="nucleotide sequence ID" value="NC_021487.1"/>
</dbReference>
<keyword evidence="3" id="KW-0472">Membrane</keyword>
<evidence type="ECO:0000313" key="5">
    <source>
        <dbReference type="Proteomes" id="UP000014227"/>
    </source>
</evidence>
<dbReference type="Proteomes" id="UP000014227">
    <property type="component" value="Chromosome I"/>
</dbReference>
<evidence type="ECO:0000313" key="4">
    <source>
        <dbReference type="EMBL" id="CCW34787.1"/>
    </source>
</evidence>